<dbReference type="GO" id="GO:0005829">
    <property type="term" value="C:cytosol"/>
    <property type="evidence" value="ECO:0007669"/>
    <property type="project" value="TreeGrafter"/>
</dbReference>
<accession>A0A1E3HTA8</accession>
<dbReference type="InterPro" id="IPR029063">
    <property type="entry name" value="SAM-dependent_MTases_sf"/>
</dbReference>
<dbReference type="STRING" id="1295533.A0A1E3HTA8"/>
<protein>
    <submittedName>
        <fullName evidence="1">Uncharacterized protein</fullName>
    </submittedName>
</protein>
<dbReference type="InterPro" id="IPR019410">
    <property type="entry name" value="Methyltransf_16"/>
</dbReference>
<keyword evidence="2" id="KW-1185">Reference proteome</keyword>
<evidence type="ECO:0000313" key="2">
    <source>
        <dbReference type="Proteomes" id="UP000094065"/>
    </source>
</evidence>
<evidence type="ECO:0000313" key="1">
    <source>
        <dbReference type="EMBL" id="ODN78691.1"/>
    </source>
</evidence>
<dbReference type="RefSeq" id="XP_018993737.1">
    <property type="nucleotide sequence ID" value="XM_019138300.1"/>
</dbReference>
<dbReference type="PANTHER" id="PTHR14614">
    <property type="entry name" value="HEPATOCELLULAR CARCINOMA-ASSOCIATED ANTIGEN"/>
    <property type="match status" value="1"/>
</dbReference>
<dbReference type="GO" id="GO:0032991">
    <property type="term" value="C:protein-containing complex"/>
    <property type="evidence" value="ECO:0007669"/>
    <property type="project" value="TreeGrafter"/>
</dbReference>
<dbReference type="EMBL" id="AWGJ01000006">
    <property type="protein sequence ID" value="ODN78691.1"/>
    <property type="molecule type" value="Genomic_DNA"/>
</dbReference>
<dbReference type="OrthoDB" id="413520at2759"/>
<sequence length="277" mass="30901">MADPNFPPNLNIRPLLLQHSLSLAQTQPTEQADAIATYGIAGRVWEATRPLLEYLTPSQQYDPACPVFLSSGPRTILELGSGQSVASLHLAEGLTDRDTVIVTDLPSVMPLCERCIECWEPPSQQHARVVARPLAWGESVSDVTSEFGSLTHILMCDLVYFPHLYPLLLHTLLSLTEPKDIDDIEGTTFGPDIILSYLSRTLALEESFFDALARYFHMFPVRGGDWEAKVFICRRWKVTKEWALPGVKDVMNGGKGVLRGRSYDLIDELFGALDWDA</sequence>
<organism evidence="1 2">
    <name type="scientific">Cryptococcus amylolentus CBS 6039</name>
    <dbReference type="NCBI Taxonomy" id="1295533"/>
    <lineage>
        <taxon>Eukaryota</taxon>
        <taxon>Fungi</taxon>
        <taxon>Dikarya</taxon>
        <taxon>Basidiomycota</taxon>
        <taxon>Agaricomycotina</taxon>
        <taxon>Tremellomycetes</taxon>
        <taxon>Tremellales</taxon>
        <taxon>Cryptococcaceae</taxon>
        <taxon>Cryptococcus</taxon>
    </lineage>
</organism>
<gene>
    <name evidence="1" type="ORF">L202_04268</name>
</gene>
<comment type="caution">
    <text evidence="1">The sequence shown here is derived from an EMBL/GenBank/DDBJ whole genome shotgun (WGS) entry which is preliminary data.</text>
</comment>
<dbReference type="PANTHER" id="PTHR14614:SF161">
    <property type="match status" value="1"/>
</dbReference>
<dbReference type="Pfam" id="PF10294">
    <property type="entry name" value="Methyltransf_16"/>
    <property type="match status" value="1"/>
</dbReference>
<dbReference type="GeneID" id="30155577"/>
<name>A0A1E3HTA8_9TREE</name>
<dbReference type="GO" id="GO:0008757">
    <property type="term" value="F:S-adenosylmethionine-dependent methyltransferase activity"/>
    <property type="evidence" value="ECO:0007669"/>
    <property type="project" value="UniProtKB-ARBA"/>
</dbReference>
<reference evidence="1 2" key="1">
    <citation type="submission" date="2016-06" db="EMBL/GenBank/DDBJ databases">
        <title>Evolution of pathogenesis and genome organization in the Tremellales.</title>
        <authorList>
            <person name="Cuomo C."/>
            <person name="Litvintseva A."/>
            <person name="Heitman J."/>
            <person name="Chen Y."/>
            <person name="Sun S."/>
            <person name="Springer D."/>
            <person name="Dromer F."/>
            <person name="Young S."/>
            <person name="Zeng Q."/>
            <person name="Chapman S."/>
            <person name="Gujja S."/>
            <person name="Saif S."/>
            <person name="Birren B."/>
        </authorList>
    </citation>
    <scope>NUCLEOTIDE SEQUENCE [LARGE SCALE GENOMIC DNA]</scope>
    <source>
        <strain evidence="1 2">CBS 6039</strain>
    </source>
</reference>
<dbReference type="AlphaFoldDB" id="A0A1E3HTA8"/>
<proteinExistence type="predicted"/>
<dbReference type="Proteomes" id="UP000094065">
    <property type="component" value="Unassembled WGS sequence"/>
</dbReference>
<dbReference type="Gene3D" id="3.40.50.150">
    <property type="entry name" value="Vaccinia Virus protein VP39"/>
    <property type="match status" value="1"/>
</dbReference>